<name>A0ABQ6LPE2_9RHOB</name>
<dbReference type="EMBL" id="BSYI01000035">
    <property type="protein sequence ID" value="GMG84386.1"/>
    <property type="molecule type" value="Genomic_DNA"/>
</dbReference>
<evidence type="ECO:0008006" key="4">
    <source>
        <dbReference type="Google" id="ProtNLM"/>
    </source>
</evidence>
<dbReference type="Proteomes" id="UP001239909">
    <property type="component" value="Unassembled WGS sequence"/>
</dbReference>
<sequence>MRIHLRDPLTRAWLLLLGLSLCTTAIAITRDRLPAALAGALLLGFAWAKMRIIMRGYLGLAAVPAIARGFDVALGAAAVLIYALFLIPEL</sequence>
<organism evidence="2 3">
    <name type="scientific">Paralimibaculum aggregatum</name>
    <dbReference type="NCBI Taxonomy" id="3036245"/>
    <lineage>
        <taxon>Bacteria</taxon>
        <taxon>Pseudomonadati</taxon>
        <taxon>Pseudomonadota</taxon>
        <taxon>Alphaproteobacteria</taxon>
        <taxon>Rhodobacterales</taxon>
        <taxon>Paracoccaceae</taxon>
        <taxon>Paralimibaculum</taxon>
    </lineage>
</organism>
<evidence type="ECO:0000313" key="2">
    <source>
        <dbReference type="EMBL" id="GMG84386.1"/>
    </source>
</evidence>
<feature type="transmembrane region" description="Helical" evidence="1">
    <location>
        <begin position="35"/>
        <end position="53"/>
    </location>
</feature>
<dbReference type="RefSeq" id="WP_285673430.1">
    <property type="nucleotide sequence ID" value="NZ_BSYI01000035.1"/>
</dbReference>
<accession>A0ABQ6LPE2</accession>
<keyword evidence="3" id="KW-1185">Reference proteome</keyword>
<feature type="transmembrane region" description="Helical" evidence="1">
    <location>
        <begin position="12"/>
        <end position="29"/>
    </location>
</feature>
<evidence type="ECO:0000313" key="3">
    <source>
        <dbReference type="Proteomes" id="UP001239909"/>
    </source>
</evidence>
<proteinExistence type="predicted"/>
<gene>
    <name evidence="2" type="ORF">LNKW23_36020</name>
</gene>
<comment type="caution">
    <text evidence="2">The sequence shown here is derived from an EMBL/GenBank/DDBJ whole genome shotgun (WGS) entry which is preliminary data.</text>
</comment>
<feature type="transmembrane region" description="Helical" evidence="1">
    <location>
        <begin position="65"/>
        <end position="87"/>
    </location>
</feature>
<keyword evidence="1" id="KW-1133">Transmembrane helix</keyword>
<keyword evidence="1" id="KW-0472">Membrane</keyword>
<protein>
    <recommendedName>
        <fullName evidence="4">Nitric oxide reductase F protein</fullName>
    </recommendedName>
</protein>
<evidence type="ECO:0000256" key="1">
    <source>
        <dbReference type="SAM" id="Phobius"/>
    </source>
</evidence>
<keyword evidence="1" id="KW-0812">Transmembrane</keyword>
<reference evidence="2 3" key="1">
    <citation type="submission" date="2023-04" db="EMBL/GenBank/DDBJ databases">
        <title>Marinoamorphus aggregata gen. nov., sp. Nov., isolate from tissue of brittle star Ophioplocus japonicus.</title>
        <authorList>
            <person name="Kawano K."/>
            <person name="Sawayama S."/>
            <person name="Nakagawa S."/>
        </authorList>
    </citation>
    <scope>NUCLEOTIDE SEQUENCE [LARGE SCALE GENOMIC DNA]</scope>
    <source>
        <strain evidence="2 3">NKW23</strain>
    </source>
</reference>